<evidence type="ECO:0000313" key="2">
    <source>
        <dbReference type="Proteomes" id="UP000224832"/>
    </source>
</evidence>
<keyword evidence="2" id="KW-1185">Reference proteome</keyword>
<accession>A0A0U3DIZ7</accession>
<dbReference type="Proteomes" id="UP000224832">
    <property type="component" value="Segment"/>
</dbReference>
<gene>
    <name evidence="1" type="ORF">SM1_088</name>
</gene>
<proteinExistence type="predicted"/>
<evidence type="ECO:0000313" key="1">
    <source>
        <dbReference type="EMBL" id="ALT58080.1"/>
    </source>
</evidence>
<organism evidence="1 2">
    <name type="scientific">Pseudomonas phage SM1</name>
    <dbReference type="NCBI Taxonomy" id="1772332"/>
    <lineage>
        <taxon>Viruses</taxon>
        <taxon>Duplodnaviria</taxon>
        <taxon>Heunggongvirae</taxon>
        <taxon>Uroviricota</taxon>
        <taxon>Caudoviricetes</taxon>
        <taxon>Samunavirus</taxon>
        <taxon>Samunavirus SM1</taxon>
    </lineage>
</organism>
<dbReference type="OrthoDB" id="27512at10239"/>
<protein>
    <submittedName>
        <fullName evidence="1">Uncharacterized protein</fullName>
    </submittedName>
</protein>
<name>A0A0U3DIZ7_9CAUD</name>
<sequence length="227" mass="25249">MIKNRAYYYGFGYENAGALHALGCLEPEGYPVTFGNLAIAMNGSWQAKAFKEGFDAKRDLLRDTKEYAADMDRFNRSTIKSRVISDRIGKMAKGYIACALWASDGIHPETEKFLDSLEGFEAAPSFLAHAERTCSAFYAQNMTDCAAFVDLYPSRVSSESDPWEGLGHDLWLTRNGHGAGFWDRGMGRVGERLSGKCGHGKAFAPLYPYLTDEILVDVDKPYHSKVD</sequence>
<reference evidence="1 2" key="1">
    <citation type="submission" date="2015-12" db="EMBL/GenBank/DDBJ databases">
        <title>In silico genomic study of Pseudomonas phage SM1.</title>
        <authorList>
            <person name="Zawawi N.A.M."/>
            <person name="Mat-Arip Y."/>
            <person name="Wan-Jauhari W.K."/>
            <person name="Fauzi A.A."/>
            <person name="Yee F.J."/>
        </authorList>
    </citation>
    <scope>NUCLEOTIDE SEQUENCE [LARGE SCALE GENOMIC DNA]</scope>
</reference>
<dbReference type="EMBL" id="KU245542">
    <property type="protein sequence ID" value="ALT58080.1"/>
    <property type="molecule type" value="Genomic_DNA"/>
</dbReference>